<evidence type="ECO:0000313" key="2">
    <source>
        <dbReference type="EMBL" id="KAF0030904.1"/>
    </source>
</evidence>
<name>A0A6A4SIV8_SCOMX</name>
<comment type="caution">
    <text evidence="2">The sequence shown here is derived from an EMBL/GenBank/DDBJ whole genome shotgun (WGS) entry which is preliminary data.</text>
</comment>
<proteinExistence type="predicted"/>
<accession>A0A6A4SIV8</accession>
<feature type="compositionally biased region" description="Basic and acidic residues" evidence="1">
    <location>
        <begin position="24"/>
        <end position="33"/>
    </location>
</feature>
<protein>
    <submittedName>
        <fullName evidence="2">Uncharacterized protein</fullName>
    </submittedName>
</protein>
<dbReference type="AlphaFoldDB" id="A0A6A4SIV8"/>
<dbReference type="Proteomes" id="UP000438429">
    <property type="component" value="Unassembled WGS sequence"/>
</dbReference>
<reference evidence="2 3" key="1">
    <citation type="submission" date="2019-06" db="EMBL/GenBank/DDBJ databases">
        <title>Draft genomes of female and male turbot (Scophthalmus maximus).</title>
        <authorList>
            <person name="Xu H."/>
            <person name="Xu X.-W."/>
            <person name="Shao C."/>
            <person name="Chen S."/>
        </authorList>
    </citation>
    <scope>NUCLEOTIDE SEQUENCE [LARGE SCALE GENOMIC DNA]</scope>
    <source>
        <strain evidence="2">Ysfricsl-2016a</strain>
        <tissue evidence="2">Blood</tissue>
    </source>
</reference>
<feature type="region of interest" description="Disordered" evidence="1">
    <location>
        <begin position="1"/>
        <end position="61"/>
    </location>
</feature>
<gene>
    <name evidence="2" type="ORF">F2P81_017635</name>
</gene>
<evidence type="ECO:0000256" key="1">
    <source>
        <dbReference type="SAM" id="MobiDB-lite"/>
    </source>
</evidence>
<evidence type="ECO:0000313" key="3">
    <source>
        <dbReference type="Proteomes" id="UP000438429"/>
    </source>
</evidence>
<dbReference type="EMBL" id="VEVO01000015">
    <property type="protein sequence ID" value="KAF0030904.1"/>
    <property type="molecule type" value="Genomic_DNA"/>
</dbReference>
<organism evidence="2 3">
    <name type="scientific">Scophthalmus maximus</name>
    <name type="common">Turbot</name>
    <name type="synonym">Psetta maxima</name>
    <dbReference type="NCBI Taxonomy" id="52904"/>
    <lineage>
        <taxon>Eukaryota</taxon>
        <taxon>Metazoa</taxon>
        <taxon>Chordata</taxon>
        <taxon>Craniata</taxon>
        <taxon>Vertebrata</taxon>
        <taxon>Euteleostomi</taxon>
        <taxon>Actinopterygii</taxon>
        <taxon>Neopterygii</taxon>
        <taxon>Teleostei</taxon>
        <taxon>Neoteleostei</taxon>
        <taxon>Acanthomorphata</taxon>
        <taxon>Carangaria</taxon>
        <taxon>Pleuronectiformes</taxon>
        <taxon>Pleuronectoidei</taxon>
        <taxon>Scophthalmidae</taxon>
        <taxon>Scophthalmus</taxon>
    </lineage>
</organism>
<sequence>MTAETRVTSEQDDDVPSFRKKQKRTDVDPDERRRWRCISPCERRTSPPPADQESSVSRTRVDFSDCLCSRAAERSVISLGGYEPPRRL</sequence>